<dbReference type="AlphaFoldDB" id="A0A316Z7Q8"/>
<gene>
    <name evidence="1" type="ORF">FA09DRAFT_344002</name>
</gene>
<protein>
    <recommendedName>
        <fullName evidence="3">N-acetyltransferase domain-containing protein</fullName>
    </recommendedName>
</protein>
<dbReference type="EMBL" id="KZ819300">
    <property type="protein sequence ID" value="PWN96203.1"/>
    <property type="molecule type" value="Genomic_DNA"/>
</dbReference>
<name>A0A316Z7Q8_9BASI</name>
<dbReference type="Gene3D" id="3.40.630.30">
    <property type="match status" value="1"/>
</dbReference>
<dbReference type="Proteomes" id="UP000245946">
    <property type="component" value="Unassembled WGS sequence"/>
</dbReference>
<proteinExistence type="predicted"/>
<dbReference type="PANTHER" id="PTHR43138">
    <property type="entry name" value="ACETYLTRANSFERASE, GNAT FAMILY"/>
    <property type="match status" value="1"/>
</dbReference>
<organism evidence="1 2">
    <name type="scientific">Tilletiopsis washingtonensis</name>
    <dbReference type="NCBI Taxonomy" id="58919"/>
    <lineage>
        <taxon>Eukaryota</taxon>
        <taxon>Fungi</taxon>
        <taxon>Dikarya</taxon>
        <taxon>Basidiomycota</taxon>
        <taxon>Ustilaginomycotina</taxon>
        <taxon>Exobasidiomycetes</taxon>
        <taxon>Entylomatales</taxon>
        <taxon>Entylomatales incertae sedis</taxon>
        <taxon>Tilletiopsis</taxon>
    </lineage>
</organism>
<dbReference type="GeneID" id="37272172"/>
<sequence length="251" mass="27231">MSAYGSSAIAPPAPRRAVGPRLYAHPTDKACLVLALPFSKANPPPHEARRALKTCFDAELAAGKTYPQRGPLSDAEFDAYFLSYDLILGLLLPSSSFSSKGEGEGAPLPYQGQATTLASLSFSLADVDWSTRLAFGYYIKPNYPGRSSHLCNAGFLIPPSMRGQRLGSLAGRSYIHYAPRLGFKGSVFNLVYVSNVASTRIWDALGFAKVGRIPHAGLLVVDAHGKEEYTDAWLIHGDFEKLQKRLDEASH</sequence>
<dbReference type="OrthoDB" id="10264707at2759"/>
<accession>A0A316Z7Q8</accession>
<keyword evidence="2" id="KW-1185">Reference proteome</keyword>
<dbReference type="SUPFAM" id="SSF55729">
    <property type="entry name" value="Acyl-CoA N-acyltransferases (Nat)"/>
    <property type="match status" value="1"/>
</dbReference>
<evidence type="ECO:0000313" key="2">
    <source>
        <dbReference type="Proteomes" id="UP000245946"/>
    </source>
</evidence>
<dbReference type="RefSeq" id="XP_025596482.1">
    <property type="nucleotide sequence ID" value="XM_025744628.1"/>
</dbReference>
<dbReference type="InterPro" id="IPR016181">
    <property type="entry name" value="Acyl_CoA_acyltransferase"/>
</dbReference>
<dbReference type="STRING" id="58919.A0A316Z7Q8"/>
<evidence type="ECO:0000313" key="1">
    <source>
        <dbReference type="EMBL" id="PWN96203.1"/>
    </source>
</evidence>
<dbReference type="PANTHER" id="PTHR43138:SF1">
    <property type="entry name" value="N-ACETYLTRANSFERASE ACA1"/>
    <property type="match status" value="1"/>
</dbReference>
<dbReference type="GO" id="GO:0005634">
    <property type="term" value="C:nucleus"/>
    <property type="evidence" value="ECO:0007669"/>
    <property type="project" value="TreeGrafter"/>
</dbReference>
<reference evidence="1 2" key="1">
    <citation type="journal article" date="2018" name="Mol. Biol. Evol.">
        <title>Broad Genomic Sampling Reveals a Smut Pathogenic Ancestry of the Fungal Clade Ustilaginomycotina.</title>
        <authorList>
            <person name="Kijpornyongpan T."/>
            <person name="Mondo S.J."/>
            <person name="Barry K."/>
            <person name="Sandor L."/>
            <person name="Lee J."/>
            <person name="Lipzen A."/>
            <person name="Pangilinan J."/>
            <person name="LaButti K."/>
            <person name="Hainaut M."/>
            <person name="Henrissat B."/>
            <person name="Grigoriev I.V."/>
            <person name="Spatafora J.W."/>
            <person name="Aime M.C."/>
        </authorList>
    </citation>
    <scope>NUCLEOTIDE SEQUENCE [LARGE SCALE GENOMIC DNA]</scope>
    <source>
        <strain evidence="1 2">MCA 4186</strain>
    </source>
</reference>
<dbReference type="InterPro" id="IPR052742">
    <property type="entry name" value="Mito_N-acetyltransferase"/>
</dbReference>
<evidence type="ECO:0008006" key="3">
    <source>
        <dbReference type="Google" id="ProtNLM"/>
    </source>
</evidence>